<reference evidence="2" key="1">
    <citation type="journal article" date="2019" name="Int. J. Syst. Evol. Microbiol.">
        <title>The Global Catalogue of Microorganisms (GCM) 10K type strain sequencing project: providing services to taxonomists for standard genome sequencing and annotation.</title>
        <authorList>
            <consortium name="The Broad Institute Genomics Platform"/>
            <consortium name="The Broad Institute Genome Sequencing Center for Infectious Disease"/>
            <person name="Wu L."/>
            <person name="Ma J."/>
        </authorList>
    </citation>
    <scope>NUCLEOTIDE SEQUENCE [LARGE SCALE GENOMIC DNA]</scope>
    <source>
        <strain evidence="2">JCM 17316</strain>
    </source>
</reference>
<sequence>MNKKWFKMAGLAFVIWYIVSRPEAAAGLVNQSLGGLGSAAESFSTFVSAIP</sequence>
<proteinExistence type="predicted"/>
<keyword evidence="2" id="KW-1185">Reference proteome</keyword>
<dbReference type="RefSeq" id="WP_344956384.1">
    <property type="nucleotide sequence ID" value="NZ_BAABDO010000053.1"/>
</dbReference>
<dbReference type="EMBL" id="BAABDO010000053">
    <property type="protein sequence ID" value="GAA4144827.1"/>
    <property type="molecule type" value="Genomic_DNA"/>
</dbReference>
<comment type="caution">
    <text evidence="1">The sequence shown here is derived from an EMBL/GenBank/DDBJ whole genome shotgun (WGS) entry which is preliminary data.</text>
</comment>
<gene>
    <name evidence="1" type="ORF">GCM10022416_36000</name>
</gene>
<evidence type="ECO:0000313" key="1">
    <source>
        <dbReference type="EMBL" id="GAA4144827.1"/>
    </source>
</evidence>
<organism evidence="1 2">
    <name type="scientific">Actinomadura keratinilytica</name>
    <dbReference type="NCBI Taxonomy" id="547461"/>
    <lineage>
        <taxon>Bacteria</taxon>
        <taxon>Bacillati</taxon>
        <taxon>Actinomycetota</taxon>
        <taxon>Actinomycetes</taxon>
        <taxon>Streptosporangiales</taxon>
        <taxon>Thermomonosporaceae</taxon>
        <taxon>Actinomadura</taxon>
    </lineage>
</organism>
<dbReference type="Proteomes" id="UP001500266">
    <property type="component" value="Unassembled WGS sequence"/>
</dbReference>
<protein>
    <submittedName>
        <fullName evidence="1">Uncharacterized protein</fullName>
    </submittedName>
</protein>
<name>A0ABP7Z0I1_9ACTN</name>
<evidence type="ECO:0000313" key="2">
    <source>
        <dbReference type="Proteomes" id="UP001500266"/>
    </source>
</evidence>
<accession>A0ABP7Z0I1</accession>